<keyword evidence="3" id="KW-0813">Transport</keyword>
<dbReference type="InterPro" id="IPR015855">
    <property type="entry name" value="ABC_transpr_MalK-like"/>
</dbReference>
<evidence type="ECO:0000313" key="10">
    <source>
        <dbReference type="EMBL" id="AOO81469.1"/>
    </source>
</evidence>
<evidence type="ECO:0000256" key="8">
    <source>
        <dbReference type="ARBA" id="ARBA00023136"/>
    </source>
</evidence>
<comment type="similarity">
    <text evidence="2">Belongs to the ABC transporter superfamily.</text>
</comment>
<dbReference type="CDD" id="cd03301">
    <property type="entry name" value="ABC_MalK_N"/>
    <property type="match status" value="1"/>
</dbReference>
<dbReference type="GO" id="GO:0016887">
    <property type="term" value="F:ATP hydrolysis activity"/>
    <property type="evidence" value="ECO:0007669"/>
    <property type="project" value="InterPro"/>
</dbReference>
<evidence type="ECO:0000256" key="4">
    <source>
        <dbReference type="ARBA" id="ARBA00022475"/>
    </source>
</evidence>
<dbReference type="PROSITE" id="PS00211">
    <property type="entry name" value="ABC_TRANSPORTER_1"/>
    <property type="match status" value="1"/>
</dbReference>
<dbReference type="Proteomes" id="UP000094969">
    <property type="component" value="Chromosome"/>
</dbReference>
<evidence type="ECO:0000256" key="7">
    <source>
        <dbReference type="ARBA" id="ARBA00022967"/>
    </source>
</evidence>
<dbReference type="InterPro" id="IPR017871">
    <property type="entry name" value="ABC_transporter-like_CS"/>
</dbReference>
<dbReference type="GO" id="GO:0055052">
    <property type="term" value="C:ATP-binding cassette (ABC) transporter complex, substrate-binding subunit-containing"/>
    <property type="evidence" value="ECO:0007669"/>
    <property type="project" value="TreeGrafter"/>
</dbReference>
<dbReference type="PROSITE" id="PS50893">
    <property type="entry name" value="ABC_TRANSPORTER_2"/>
    <property type="match status" value="1"/>
</dbReference>
<evidence type="ECO:0000259" key="9">
    <source>
        <dbReference type="PROSITE" id="PS50893"/>
    </source>
</evidence>
<dbReference type="GO" id="GO:0008643">
    <property type="term" value="P:carbohydrate transport"/>
    <property type="evidence" value="ECO:0007669"/>
    <property type="project" value="InterPro"/>
</dbReference>
<dbReference type="EMBL" id="CP017147">
    <property type="protein sequence ID" value="AOO81469.1"/>
    <property type="molecule type" value="Genomic_DNA"/>
</dbReference>
<dbReference type="PANTHER" id="PTHR43875">
    <property type="entry name" value="MALTODEXTRIN IMPORT ATP-BINDING PROTEIN MSMX"/>
    <property type="match status" value="1"/>
</dbReference>
<dbReference type="Pfam" id="PF00005">
    <property type="entry name" value="ABC_tran"/>
    <property type="match status" value="1"/>
</dbReference>
<dbReference type="InterPro" id="IPR003439">
    <property type="entry name" value="ABC_transporter-like_ATP-bd"/>
</dbReference>
<evidence type="ECO:0000256" key="2">
    <source>
        <dbReference type="ARBA" id="ARBA00005417"/>
    </source>
</evidence>
<dbReference type="KEGG" id="bvv:BHK69_14300"/>
<dbReference type="OrthoDB" id="9767663at2"/>
<organism evidence="10 11">
    <name type="scientific">Bosea vaviloviae</name>
    <dbReference type="NCBI Taxonomy" id="1526658"/>
    <lineage>
        <taxon>Bacteria</taxon>
        <taxon>Pseudomonadati</taxon>
        <taxon>Pseudomonadota</taxon>
        <taxon>Alphaproteobacteria</taxon>
        <taxon>Hyphomicrobiales</taxon>
        <taxon>Boseaceae</taxon>
        <taxon>Bosea</taxon>
    </lineage>
</organism>
<dbReference type="Gene3D" id="2.40.50.140">
    <property type="entry name" value="Nucleic acid-binding proteins"/>
    <property type="match status" value="1"/>
</dbReference>
<protein>
    <submittedName>
        <fullName evidence="10">ABC transporter ATP-binding protein</fullName>
    </submittedName>
</protein>
<dbReference type="SUPFAM" id="SSF52540">
    <property type="entry name" value="P-loop containing nucleoside triphosphate hydrolases"/>
    <property type="match status" value="1"/>
</dbReference>
<dbReference type="FunFam" id="3.40.50.300:FF:000042">
    <property type="entry name" value="Maltose/maltodextrin ABC transporter, ATP-binding protein"/>
    <property type="match status" value="1"/>
</dbReference>
<dbReference type="GO" id="GO:0140359">
    <property type="term" value="F:ABC-type transporter activity"/>
    <property type="evidence" value="ECO:0007669"/>
    <property type="project" value="InterPro"/>
</dbReference>
<dbReference type="PANTHER" id="PTHR43875:SF15">
    <property type="entry name" value="TREHALOSE IMPORT ATP-BINDING PROTEIN SUGC"/>
    <property type="match status" value="1"/>
</dbReference>
<accession>A0A1D7U275</accession>
<dbReference type="Gene3D" id="2.40.50.100">
    <property type="match status" value="1"/>
</dbReference>
<dbReference type="InterPro" id="IPR013611">
    <property type="entry name" value="Transp-assoc_OB_typ2"/>
</dbReference>
<dbReference type="InterPro" id="IPR012340">
    <property type="entry name" value="NA-bd_OB-fold"/>
</dbReference>
<reference evidence="10 11" key="1">
    <citation type="journal article" date="2015" name="Antonie Van Leeuwenhoek">
        <title>Bosea vaviloviae sp. nov., a new species of slow-growing rhizobia isolated from nodules of the relict species Vavilovia formosa (Stev.) Fed.</title>
        <authorList>
            <person name="Safronova V.I."/>
            <person name="Kuznetsova I.G."/>
            <person name="Sazanova A.L."/>
            <person name="Kimeklis A.K."/>
            <person name="Belimov A.A."/>
            <person name="Andronov E.E."/>
            <person name="Pinaev A.G."/>
            <person name="Chizhevskaya E.P."/>
            <person name="Pukhaev A.R."/>
            <person name="Popov K.P."/>
            <person name="Willems A."/>
            <person name="Tikhonovich I.A."/>
        </authorList>
    </citation>
    <scope>NUCLEOTIDE SEQUENCE [LARGE SCALE GENOMIC DNA]</scope>
    <source>
        <strain evidence="10 11">Vaf18</strain>
    </source>
</reference>
<keyword evidence="5" id="KW-0547">Nucleotide-binding</keyword>
<evidence type="ECO:0000256" key="3">
    <source>
        <dbReference type="ARBA" id="ARBA00022448"/>
    </source>
</evidence>
<evidence type="ECO:0000256" key="1">
    <source>
        <dbReference type="ARBA" id="ARBA00004417"/>
    </source>
</evidence>
<dbReference type="Gene3D" id="3.40.50.300">
    <property type="entry name" value="P-loop containing nucleotide triphosphate hydrolases"/>
    <property type="match status" value="1"/>
</dbReference>
<evidence type="ECO:0000256" key="6">
    <source>
        <dbReference type="ARBA" id="ARBA00022840"/>
    </source>
</evidence>
<dbReference type="InterPro" id="IPR008995">
    <property type="entry name" value="Mo/tungstate-bd_C_term_dom"/>
</dbReference>
<keyword evidence="11" id="KW-1185">Reference proteome</keyword>
<keyword evidence="7" id="KW-1278">Translocase</keyword>
<keyword evidence="8" id="KW-0472">Membrane</keyword>
<proteinExistence type="inferred from homology"/>
<evidence type="ECO:0000313" key="11">
    <source>
        <dbReference type="Proteomes" id="UP000094969"/>
    </source>
</evidence>
<dbReference type="GO" id="GO:0005524">
    <property type="term" value="F:ATP binding"/>
    <property type="evidence" value="ECO:0007669"/>
    <property type="project" value="UniProtKB-KW"/>
</dbReference>
<keyword evidence="6 10" id="KW-0067">ATP-binding</keyword>
<sequence>MAEIRVDNLVKRFGAFTAVRDTSFTVENGDFFCLLGPSGCGKTTTLRMVAGLELPSSGSIRLDGEEVTFKRARERDIAMVFQLFALYPHMNVRRNISFPLVSMGVPKAETRRRVEEAARTLRIEHLLDKPVSGLSGGDRQRVALGRAIVREPKAFMMDEPLGALDAEFRHLMCGELRALHDRLKATTVYVTHDQLEAMSMADKIAVMNDGVIEQLGSPQEIYDRPNSMFVGDFIGSPAMNFIHFEGTAMAGSASVTIDAAAIALPELRESRASGPLALGVRPEQVIIGDPGRPGGAIPAEIFGAEYLGTTQIVTLATPRGTLKARLPAHVRAAAGDRVSLSFRPERLSLFDAATGKAIRSVLHEAVTTRRAHG</sequence>
<feature type="domain" description="ABC transporter" evidence="9">
    <location>
        <begin position="4"/>
        <end position="234"/>
    </location>
</feature>
<name>A0A1D7U275_9HYPH</name>
<dbReference type="InterPro" id="IPR047641">
    <property type="entry name" value="ABC_transpr_MalK/UgpC-like"/>
</dbReference>
<dbReference type="STRING" id="1526658.BHK69_14300"/>
<dbReference type="InterPro" id="IPR027417">
    <property type="entry name" value="P-loop_NTPase"/>
</dbReference>
<comment type="subcellular location">
    <subcellularLocation>
        <location evidence="1">Cell inner membrane</location>
        <topology evidence="1">Peripheral membrane protein</topology>
    </subcellularLocation>
</comment>
<dbReference type="SMART" id="SM00382">
    <property type="entry name" value="AAA"/>
    <property type="match status" value="1"/>
</dbReference>
<dbReference type="AlphaFoldDB" id="A0A1D7U275"/>
<dbReference type="InterPro" id="IPR003593">
    <property type="entry name" value="AAA+_ATPase"/>
</dbReference>
<dbReference type="SUPFAM" id="SSF50331">
    <property type="entry name" value="MOP-like"/>
    <property type="match status" value="1"/>
</dbReference>
<keyword evidence="4" id="KW-1003">Cell membrane</keyword>
<gene>
    <name evidence="10" type="ORF">BHK69_14300</name>
</gene>
<dbReference type="Pfam" id="PF08402">
    <property type="entry name" value="TOBE_2"/>
    <property type="match status" value="1"/>
</dbReference>
<dbReference type="RefSeq" id="WP_069690681.1">
    <property type="nucleotide sequence ID" value="NZ_CP017147.1"/>
</dbReference>
<evidence type="ECO:0000256" key="5">
    <source>
        <dbReference type="ARBA" id="ARBA00022741"/>
    </source>
</evidence>